<evidence type="ECO:0000256" key="7">
    <source>
        <dbReference type="ARBA" id="ARBA00022991"/>
    </source>
</evidence>
<dbReference type="SUPFAM" id="SSF81321">
    <property type="entry name" value="Family A G protein-coupled receptor-like"/>
    <property type="match status" value="1"/>
</dbReference>
<dbReference type="InterPro" id="IPR027430">
    <property type="entry name" value="Retinal_BS"/>
</dbReference>
<dbReference type="GO" id="GO:0016020">
    <property type="term" value="C:membrane"/>
    <property type="evidence" value="ECO:0007669"/>
    <property type="project" value="UniProtKB-SubCell"/>
</dbReference>
<dbReference type="AlphaFoldDB" id="A0A813VSB6"/>
<comment type="subcellular location">
    <subcellularLocation>
        <location evidence="1">Membrane</location>
        <topology evidence="1">Multi-pass membrane protein</topology>
    </subcellularLocation>
</comment>
<reference evidence="15" key="1">
    <citation type="submission" date="2021-02" db="EMBL/GenBank/DDBJ databases">
        <authorList>
            <person name="Nowell W R."/>
        </authorList>
    </citation>
    <scope>NUCLEOTIDE SEQUENCE</scope>
    <source>
        <strain evidence="15">Ploen Becks lab</strain>
    </source>
</reference>
<evidence type="ECO:0000256" key="2">
    <source>
        <dbReference type="ARBA" id="ARBA00022543"/>
    </source>
</evidence>
<comment type="caution">
    <text evidence="15">The sequence shown here is derived from an EMBL/GenBank/DDBJ whole genome shotgun (WGS) entry which is preliminary data.</text>
</comment>
<name>A0A813VSB6_9BILA</name>
<dbReference type="PROSITE" id="PS00237">
    <property type="entry name" value="G_PROTEIN_RECEP_F1_1"/>
    <property type="match status" value="1"/>
</dbReference>
<dbReference type="EMBL" id="CAJNOC010001203">
    <property type="protein sequence ID" value="CAF0844350.1"/>
    <property type="molecule type" value="Genomic_DNA"/>
</dbReference>
<feature type="transmembrane region" description="Helical" evidence="13">
    <location>
        <begin position="290"/>
        <end position="314"/>
    </location>
</feature>
<evidence type="ECO:0000256" key="5">
    <source>
        <dbReference type="ARBA" id="ARBA00022925"/>
    </source>
</evidence>
<dbReference type="InterPro" id="IPR000276">
    <property type="entry name" value="GPCR_Rhodpsn"/>
</dbReference>
<keyword evidence="10 12" id="KW-0675">Receptor</keyword>
<evidence type="ECO:0000256" key="10">
    <source>
        <dbReference type="ARBA" id="ARBA00023170"/>
    </source>
</evidence>
<feature type="transmembrane region" description="Helical" evidence="13">
    <location>
        <begin position="20"/>
        <end position="44"/>
    </location>
</feature>
<dbReference type="Proteomes" id="UP000663879">
    <property type="component" value="Unassembled WGS sequence"/>
</dbReference>
<keyword evidence="6 13" id="KW-1133">Transmembrane helix</keyword>
<organism evidence="15 16">
    <name type="scientific">Brachionus calyciflorus</name>
    <dbReference type="NCBI Taxonomy" id="104777"/>
    <lineage>
        <taxon>Eukaryota</taxon>
        <taxon>Metazoa</taxon>
        <taxon>Spiralia</taxon>
        <taxon>Gnathifera</taxon>
        <taxon>Rotifera</taxon>
        <taxon>Eurotatoria</taxon>
        <taxon>Monogononta</taxon>
        <taxon>Pseudotrocha</taxon>
        <taxon>Ploima</taxon>
        <taxon>Brachionidae</taxon>
        <taxon>Brachionus</taxon>
    </lineage>
</organism>
<evidence type="ECO:0000256" key="8">
    <source>
        <dbReference type="ARBA" id="ARBA00023040"/>
    </source>
</evidence>
<feature type="transmembrane region" description="Helical" evidence="13">
    <location>
        <begin position="133"/>
        <end position="150"/>
    </location>
</feature>
<keyword evidence="2" id="KW-0600">Photoreceptor protein</keyword>
<evidence type="ECO:0000256" key="11">
    <source>
        <dbReference type="ARBA" id="ARBA00023224"/>
    </source>
</evidence>
<keyword evidence="4 12" id="KW-0812">Transmembrane</keyword>
<dbReference type="Pfam" id="PF00001">
    <property type="entry name" value="7tm_1"/>
    <property type="match status" value="1"/>
</dbReference>
<keyword evidence="7" id="KW-0157">Chromophore</keyword>
<accession>A0A813VSB6</accession>
<keyword evidence="3" id="KW-0716">Sensory transduction</keyword>
<keyword evidence="5" id="KW-0681">Retinal protein</keyword>
<gene>
    <name evidence="15" type="ORF">OXX778_LOCUS8621</name>
</gene>
<evidence type="ECO:0000256" key="12">
    <source>
        <dbReference type="RuleBase" id="RU000688"/>
    </source>
</evidence>
<dbReference type="Gene3D" id="1.20.1070.10">
    <property type="entry name" value="Rhodopsin 7-helix transmembrane proteins"/>
    <property type="match status" value="1"/>
</dbReference>
<evidence type="ECO:0000256" key="4">
    <source>
        <dbReference type="ARBA" id="ARBA00022692"/>
    </source>
</evidence>
<dbReference type="InterPro" id="IPR050125">
    <property type="entry name" value="GPCR_opsins"/>
</dbReference>
<dbReference type="GO" id="GO:0007602">
    <property type="term" value="P:phototransduction"/>
    <property type="evidence" value="ECO:0007669"/>
    <property type="project" value="UniProtKB-KW"/>
</dbReference>
<protein>
    <recommendedName>
        <fullName evidence="14">G-protein coupled receptors family 1 profile domain-containing protein</fullName>
    </recommendedName>
</protein>
<feature type="transmembrane region" description="Helical" evidence="13">
    <location>
        <begin position="181"/>
        <end position="209"/>
    </location>
</feature>
<comment type="similarity">
    <text evidence="12">Belongs to the G-protein coupled receptor 1 family.</text>
</comment>
<evidence type="ECO:0000256" key="3">
    <source>
        <dbReference type="ARBA" id="ARBA00022606"/>
    </source>
</evidence>
<keyword evidence="16" id="KW-1185">Reference proteome</keyword>
<evidence type="ECO:0000256" key="9">
    <source>
        <dbReference type="ARBA" id="ARBA00023136"/>
    </source>
</evidence>
<sequence length="396" mass="45998">MYINEHWKNFEPIDRKWHYLIAFIYFVIGVFGLITNFMVFYYLLKIKSVKRPGTYFLINLAIADLGKILSCLPMNAVSSYYQKWIFGQLGCDIYGIAGGLFGFVSITTMVFMSIERYLMIKNPLFALKLTNRTVLFCILITWLYSSLWIFPQLTLKNGFVLEGLLTSCTFDYLSRDSYSRLMIMFLFIGGFFIPLSLIGIFYILLFVFLKNNTIFRSYRERGNLKTQTELSIYFKTSDSSNKYLTMKLPNTNNLISSNSNISKQSDSESINTNSKYNSFIKREVKVAKSIILIVAMFCIAWLPYAIMALLAQYIQEDYLIKYVTPFTTSLPAIFAKTSSIYNPILYTLSNKDCKAYFKMLFCKKIFSFKQKNTDPNGLKIIPSETRLYTNINRNNL</sequence>
<dbReference type="PROSITE" id="PS50262">
    <property type="entry name" value="G_PROTEIN_RECEP_F1_2"/>
    <property type="match status" value="1"/>
</dbReference>
<evidence type="ECO:0000259" key="14">
    <source>
        <dbReference type="PROSITE" id="PS50262"/>
    </source>
</evidence>
<keyword evidence="9 13" id="KW-0472">Membrane</keyword>
<keyword evidence="8 12" id="KW-0297">G-protein coupled receptor</keyword>
<feature type="transmembrane region" description="Helical" evidence="13">
    <location>
        <begin position="56"/>
        <end position="81"/>
    </location>
</feature>
<evidence type="ECO:0000256" key="6">
    <source>
        <dbReference type="ARBA" id="ARBA00022989"/>
    </source>
</evidence>
<proteinExistence type="inferred from homology"/>
<dbReference type="PRINTS" id="PR00237">
    <property type="entry name" value="GPCRRHODOPSN"/>
</dbReference>
<dbReference type="OrthoDB" id="2101615at2759"/>
<feature type="domain" description="G-protein coupled receptors family 1 profile" evidence="14">
    <location>
        <begin position="35"/>
        <end position="346"/>
    </location>
</feature>
<evidence type="ECO:0000256" key="1">
    <source>
        <dbReference type="ARBA" id="ARBA00004141"/>
    </source>
</evidence>
<dbReference type="GO" id="GO:0009881">
    <property type="term" value="F:photoreceptor activity"/>
    <property type="evidence" value="ECO:0007669"/>
    <property type="project" value="UniProtKB-KW"/>
</dbReference>
<evidence type="ECO:0000313" key="15">
    <source>
        <dbReference type="EMBL" id="CAF0844350.1"/>
    </source>
</evidence>
<dbReference type="PROSITE" id="PS00238">
    <property type="entry name" value="OPSIN"/>
    <property type="match status" value="1"/>
</dbReference>
<evidence type="ECO:0000256" key="13">
    <source>
        <dbReference type="SAM" id="Phobius"/>
    </source>
</evidence>
<feature type="transmembrane region" description="Helical" evidence="13">
    <location>
        <begin position="93"/>
        <end position="112"/>
    </location>
</feature>
<keyword evidence="11 12" id="KW-0807">Transducer</keyword>
<evidence type="ECO:0000313" key="16">
    <source>
        <dbReference type="Proteomes" id="UP000663879"/>
    </source>
</evidence>
<dbReference type="InterPro" id="IPR017452">
    <property type="entry name" value="GPCR_Rhodpsn_7TM"/>
</dbReference>
<dbReference type="PANTHER" id="PTHR24240">
    <property type="entry name" value="OPSIN"/>
    <property type="match status" value="1"/>
</dbReference>
<dbReference type="GO" id="GO:0004930">
    <property type="term" value="F:G protein-coupled receptor activity"/>
    <property type="evidence" value="ECO:0007669"/>
    <property type="project" value="UniProtKB-KW"/>
</dbReference>